<dbReference type="Proteomes" id="UP001054252">
    <property type="component" value="Unassembled WGS sequence"/>
</dbReference>
<comment type="caution">
    <text evidence="1">The sequence shown here is derived from an EMBL/GenBank/DDBJ whole genome shotgun (WGS) entry which is preliminary data.</text>
</comment>
<evidence type="ECO:0000313" key="2">
    <source>
        <dbReference type="Proteomes" id="UP001054252"/>
    </source>
</evidence>
<protein>
    <submittedName>
        <fullName evidence="1">Uncharacterized protein</fullName>
    </submittedName>
</protein>
<name>A0AAV5MIC5_9ROSI</name>
<accession>A0AAV5MIC5</accession>
<proteinExistence type="predicted"/>
<gene>
    <name evidence="1" type="ORF">SLEP1_g55160</name>
</gene>
<reference evidence="1 2" key="1">
    <citation type="journal article" date="2021" name="Commun. Biol.">
        <title>The genome of Shorea leprosula (Dipterocarpaceae) highlights the ecological relevance of drought in aseasonal tropical rainforests.</title>
        <authorList>
            <person name="Ng K.K.S."/>
            <person name="Kobayashi M.J."/>
            <person name="Fawcett J.A."/>
            <person name="Hatakeyama M."/>
            <person name="Paape T."/>
            <person name="Ng C.H."/>
            <person name="Ang C.C."/>
            <person name="Tnah L.H."/>
            <person name="Lee C.T."/>
            <person name="Nishiyama T."/>
            <person name="Sese J."/>
            <person name="O'Brien M.J."/>
            <person name="Copetti D."/>
            <person name="Mohd Noor M.I."/>
            <person name="Ong R.C."/>
            <person name="Putra M."/>
            <person name="Sireger I.Z."/>
            <person name="Indrioko S."/>
            <person name="Kosugi Y."/>
            <person name="Izuno A."/>
            <person name="Isagi Y."/>
            <person name="Lee S.L."/>
            <person name="Shimizu K.K."/>
        </authorList>
    </citation>
    <scope>NUCLEOTIDE SEQUENCE [LARGE SCALE GENOMIC DNA]</scope>
    <source>
        <strain evidence="1">214</strain>
    </source>
</reference>
<organism evidence="1 2">
    <name type="scientific">Rubroshorea leprosula</name>
    <dbReference type="NCBI Taxonomy" id="152421"/>
    <lineage>
        <taxon>Eukaryota</taxon>
        <taxon>Viridiplantae</taxon>
        <taxon>Streptophyta</taxon>
        <taxon>Embryophyta</taxon>
        <taxon>Tracheophyta</taxon>
        <taxon>Spermatophyta</taxon>
        <taxon>Magnoliopsida</taxon>
        <taxon>eudicotyledons</taxon>
        <taxon>Gunneridae</taxon>
        <taxon>Pentapetalae</taxon>
        <taxon>rosids</taxon>
        <taxon>malvids</taxon>
        <taxon>Malvales</taxon>
        <taxon>Dipterocarpaceae</taxon>
        <taxon>Rubroshorea</taxon>
    </lineage>
</organism>
<dbReference type="AlphaFoldDB" id="A0AAV5MIC5"/>
<evidence type="ECO:0000313" key="1">
    <source>
        <dbReference type="EMBL" id="GKV48337.1"/>
    </source>
</evidence>
<keyword evidence="2" id="KW-1185">Reference proteome</keyword>
<sequence length="38" mass="4571">MRRCYCSSWSSDNATRINCFEHSETLLTKIVHEEYECK</sequence>
<dbReference type="EMBL" id="BPVZ01000253">
    <property type="protein sequence ID" value="GKV48337.1"/>
    <property type="molecule type" value="Genomic_DNA"/>
</dbReference>